<feature type="binding site" evidence="8">
    <location>
        <position position="8"/>
    </location>
    <ligand>
        <name>Zn(2+)</name>
        <dbReference type="ChEBI" id="CHEBI:29105"/>
    </ligand>
</feature>
<proteinExistence type="inferred from homology"/>
<keyword evidence="1 8" id="KW-0240">DNA-directed RNA polymerase</keyword>
<feature type="binding site" evidence="8">
    <location>
        <position position="29"/>
    </location>
    <ligand>
        <name>Zn(2+)</name>
        <dbReference type="ChEBI" id="CHEBI:29105"/>
    </ligand>
</feature>
<evidence type="ECO:0000256" key="2">
    <source>
        <dbReference type="ARBA" id="ARBA00022490"/>
    </source>
</evidence>
<dbReference type="GO" id="GO:0005737">
    <property type="term" value="C:cytoplasm"/>
    <property type="evidence" value="ECO:0007669"/>
    <property type="project" value="UniProtKB-SubCell"/>
</dbReference>
<evidence type="ECO:0000313" key="10">
    <source>
        <dbReference type="EMBL" id="RLE54571.1"/>
    </source>
</evidence>
<sequence length="47" mass="5656">MPYKCGRCGYEITDLREFESIPGMRCPQCNYRIFYKVRPPIVKRLKV</sequence>
<comment type="function">
    <text evidence="8">DNA-dependent RNA polymerase (RNAP) catalyzes the transcription of DNA into RNA using the four ribonucleoside triphosphates as substrates.</text>
</comment>
<evidence type="ECO:0000313" key="9">
    <source>
        <dbReference type="EMBL" id="RLE51360.1"/>
    </source>
</evidence>
<dbReference type="GO" id="GO:0008270">
    <property type="term" value="F:zinc ion binding"/>
    <property type="evidence" value="ECO:0007669"/>
    <property type="project" value="UniProtKB-UniRule"/>
</dbReference>
<organism evidence="10 12">
    <name type="scientific">Thermoproteota archaeon</name>
    <dbReference type="NCBI Taxonomy" id="2056631"/>
    <lineage>
        <taxon>Archaea</taxon>
        <taxon>Thermoproteota</taxon>
    </lineage>
</organism>
<protein>
    <recommendedName>
        <fullName evidence="8">DNA-directed RNA polymerase subunit Rpo12</fullName>
        <ecNumber evidence="8">2.7.7.6</ecNumber>
    </recommendedName>
    <alternativeName>
        <fullName evidence="8">DNA-directed RNA polymerase subunit P</fullName>
    </alternativeName>
</protein>
<dbReference type="GO" id="GO:0000428">
    <property type="term" value="C:DNA-directed RNA polymerase complex"/>
    <property type="evidence" value="ECO:0007669"/>
    <property type="project" value="UniProtKB-KW"/>
</dbReference>
<accession>A0A497F5J0</accession>
<comment type="subcellular location">
    <subcellularLocation>
        <location evidence="8">Cytoplasm</location>
    </subcellularLocation>
</comment>
<evidence type="ECO:0000256" key="3">
    <source>
        <dbReference type="ARBA" id="ARBA00022679"/>
    </source>
</evidence>
<dbReference type="EMBL" id="QMRA01000022">
    <property type="protein sequence ID" value="RLE54571.1"/>
    <property type="molecule type" value="Genomic_DNA"/>
</dbReference>
<evidence type="ECO:0000313" key="11">
    <source>
        <dbReference type="Proteomes" id="UP000268446"/>
    </source>
</evidence>
<dbReference type="InterPro" id="IPR029040">
    <property type="entry name" value="RPABC4/Spt4"/>
</dbReference>
<keyword evidence="4 8" id="KW-0548">Nucleotidyltransferase</keyword>
<comment type="similarity">
    <text evidence="8">Belongs to the archaeal Rpo12/eukaryotic RPC10 RNA polymerase subunit family.</text>
</comment>
<dbReference type="EC" id="2.7.7.6" evidence="8"/>
<keyword evidence="7 8" id="KW-0804">Transcription</keyword>
<keyword evidence="3 8" id="KW-0808">Transferase</keyword>
<dbReference type="Pfam" id="PF03604">
    <property type="entry name" value="Zn_ribbon_RPAB4"/>
    <property type="match status" value="1"/>
</dbReference>
<dbReference type="GO" id="GO:0003677">
    <property type="term" value="F:DNA binding"/>
    <property type="evidence" value="ECO:0007669"/>
    <property type="project" value="InterPro"/>
</dbReference>
<dbReference type="GO" id="GO:0006351">
    <property type="term" value="P:DNA-templated transcription"/>
    <property type="evidence" value="ECO:0007669"/>
    <property type="project" value="UniProtKB-UniRule"/>
</dbReference>
<feature type="binding site" evidence="8">
    <location>
        <position position="26"/>
    </location>
    <ligand>
        <name>Zn(2+)</name>
        <dbReference type="ChEBI" id="CHEBI:29105"/>
    </ligand>
</feature>
<keyword evidence="6 8" id="KW-0862">Zinc</keyword>
<dbReference type="InterPro" id="IPR023464">
    <property type="entry name" value="Rpo12"/>
</dbReference>
<dbReference type="AlphaFoldDB" id="A0A497F5J0"/>
<evidence type="ECO:0000256" key="8">
    <source>
        <dbReference type="HAMAP-Rule" id="MF_00615"/>
    </source>
</evidence>
<evidence type="ECO:0000256" key="4">
    <source>
        <dbReference type="ARBA" id="ARBA00022695"/>
    </source>
</evidence>
<dbReference type="Gene3D" id="2.20.28.30">
    <property type="entry name" value="RNA polymerase ii, chain L"/>
    <property type="match status" value="1"/>
</dbReference>
<comment type="caution">
    <text evidence="10">The sequence shown here is derived from an EMBL/GenBank/DDBJ whole genome shotgun (WGS) entry which is preliminary data.</text>
</comment>
<dbReference type="Proteomes" id="UP000269499">
    <property type="component" value="Unassembled WGS sequence"/>
</dbReference>
<gene>
    <name evidence="8" type="primary">rpo12</name>
    <name evidence="8" type="synonym">rpoP</name>
    <name evidence="9" type="ORF">DRJ20_02260</name>
    <name evidence="10" type="ORF">DRJ26_01810</name>
</gene>
<keyword evidence="5 8" id="KW-0479">Metal-binding</keyword>
<comment type="catalytic activity">
    <reaction evidence="8">
        <text>RNA(n) + a ribonucleoside 5'-triphosphate = RNA(n+1) + diphosphate</text>
        <dbReference type="Rhea" id="RHEA:21248"/>
        <dbReference type="Rhea" id="RHEA-COMP:14527"/>
        <dbReference type="Rhea" id="RHEA-COMP:17342"/>
        <dbReference type="ChEBI" id="CHEBI:33019"/>
        <dbReference type="ChEBI" id="CHEBI:61557"/>
        <dbReference type="ChEBI" id="CHEBI:140395"/>
        <dbReference type="EC" id="2.7.7.6"/>
    </reaction>
</comment>
<dbReference type="SUPFAM" id="SSF63393">
    <property type="entry name" value="RNA polymerase subunits"/>
    <property type="match status" value="1"/>
</dbReference>
<dbReference type="HAMAP" id="MF_00615">
    <property type="entry name" value="RNApol_arch_Rpo12"/>
    <property type="match status" value="1"/>
</dbReference>
<evidence type="ECO:0000256" key="6">
    <source>
        <dbReference type="ARBA" id="ARBA00022833"/>
    </source>
</evidence>
<keyword evidence="2 8" id="KW-0963">Cytoplasm</keyword>
<comment type="subunit">
    <text evidence="8">Part of the RNA polymerase complex.</text>
</comment>
<dbReference type="Proteomes" id="UP000268446">
    <property type="component" value="Unassembled WGS sequence"/>
</dbReference>
<name>A0A497F5J0_9CREN</name>
<dbReference type="InterPro" id="IPR006591">
    <property type="entry name" value="RNAP_P/RPABC4"/>
</dbReference>
<comment type="cofactor">
    <cofactor evidence="8">
        <name>Zn(2+)</name>
        <dbReference type="ChEBI" id="CHEBI:29105"/>
    </cofactor>
    <text evidence="8">Binds 1 zinc ion.</text>
</comment>
<evidence type="ECO:0000313" key="12">
    <source>
        <dbReference type="Proteomes" id="UP000269499"/>
    </source>
</evidence>
<reference evidence="11 12" key="1">
    <citation type="submission" date="2018-06" db="EMBL/GenBank/DDBJ databases">
        <title>Extensive metabolic versatility and redundancy in microbially diverse, dynamic hydrothermal sediments.</title>
        <authorList>
            <person name="Dombrowski N."/>
            <person name="Teske A."/>
            <person name="Baker B.J."/>
        </authorList>
    </citation>
    <scope>NUCLEOTIDE SEQUENCE [LARGE SCALE GENOMIC DNA]</scope>
    <source>
        <strain evidence="10">B20_G2</strain>
        <strain evidence="9">B29_G17</strain>
    </source>
</reference>
<dbReference type="GO" id="GO:0003899">
    <property type="term" value="F:DNA-directed RNA polymerase activity"/>
    <property type="evidence" value="ECO:0007669"/>
    <property type="project" value="UniProtKB-UniRule"/>
</dbReference>
<evidence type="ECO:0000256" key="1">
    <source>
        <dbReference type="ARBA" id="ARBA00022478"/>
    </source>
</evidence>
<evidence type="ECO:0000256" key="7">
    <source>
        <dbReference type="ARBA" id="ARBA00023163"/>
    </source>
</evidence>
<dbReference type="EMBL" id="QMQZ01000060">
    <property type="protein sequence ID" value="RLE51360.1"/>
    <property type="molecule type" value="Genomic_DNA"/>
</dbReference>
<evidence type="ECO:0000256" key="5">
    <source>
        <dbReference type="ARBA" id="ARBA00022723"/>
    </source>
</evidence>
<dbReference type="SMART" id="SM00659">
    <property type="entry name" value="RPOLCX"/>
    <property type="match status" value="1"/>
</dbReference>